<name>A0A7Z0VIG7_9GAMM</name>
<organism evidence="5 6">
    <name type="scientific">Candidatus Thiodiazotropha endolucinida</name>
    <dbReference type="NCBI Taxonomy" id="1655433"/>
    <lineage>
        <taxon>Bacteria</taxon>
        <taxon>Pseudomonadati</taxon>
        <taxon>Pseudomonadota</taxon>
        <taxon>Gammaproteobacteria</taxon>
        <taxon>Chromatiales</taxon>
        <taxon>Sedimenticolaceae</taxon>
        <taxon>Candidatus Thiodiazotropha</taxon>
    </lineage>
</organism>
<feature type="domain" description="OmpA-like" evidence="4">
    <location>
        <begin position="131"/>
        <end position="253"/>
    </location>
</feature>
<feature type="region of interest" description="Disordered" evidence="2">
    <location>
        <begin position="83"/>
        <end position="104"/>
    </location>
</feature>
<keyword evidence="1 3" id="KW-0472">Membrane</keyword>
<evidence type="ECO:0000256" key="3">
    <source>
        <dbReference type="SAM" id="Phobius"/>
    </source>
</evidence>
<dbReference type="OrthoDB" id="9815217at2"/>
<dbReference type="GO" id="GO:0016020">
    <property type="term" value="C:membrane"/>
    <property type="evidence" value="ECO:0007669"/>
    <property type="project" value="UniProtKB-UniRule"/>
</dbReference>
<dbReference type="InterPro" id="IPR006665">
    <property type="entry name" value="OmpA-like"/>
</dbReference>
<keyword evidence="6" id="KW-1185">Reference proteome</keyword>
<dbReference type="AlphaFoldDB" id="A0A7Z0VIG7"/>
<dbReference type="SUPFAM" id="SSF103088">
    <property type="entry name" value="OmpA-like"/>
    <property type="match status" value="1"/>
</dbReference>
<dbReference type="PROSITE" id="PS51123">
    <property type="entry name" value="OMPA_2"/>
    <property type="match status" value="1"/>
</dbReference>
<evidence type="ECO:0000256" key="2">
    <source>
        <dbReference type="SAM" id="MobiDB-lite"/>
    </source>
</evidence>
<evidence type="ECO:0000313" key="6">
    <source>
        <dbReference type="Proteomes" id="UP000094769"/>
    </source>
</evidence>
<keyword evidence="3" id="KW-0812">Transmembrane</keyword>
<dbReference type="CDD" id="cd07185">
    <property type="entry name" value="OmpA_C-like"/>
    <property type="match status" value="1"/>
</dbReference>
<evidence type="ECO:0000313" key="5">
    <source>
        <dbReference type="EMBL" id="ODJ85801.1"/>
    </source>
</evidence>
<evidence type="ECO:0000259" key="4">
    <source>
        <dbReference type="PROSITE" id="PS51123"/>
    </source>
</evidence>
<keyword evidence="3" id="KW-1133">Transmembrane helix</keyword>
<sequence length="253" mass="28009">MTVNSGRNQMFDKAAREESLDGTTWYAWEIEENDGGWLLTYVDVLSVILAMLVVLLGQMAVQHLQTTNEDSRMAASYEAVPSDEPTIEVQQPQPSIQTDVESVPTPTIDAETRLVAAIEDRFQDEVKVVQRDKGISLEIADVILFDSGKAELLAEAQPVLKRLAVTLQEIGKADIAVEGHTDDRPILGGRFQSNWELAAARANAVTRFLLDQGFAPKHLRSVSYADAHPVADNSNPNGRAENRRVNLRVEFLK</sequence>
<dbReference type="EMBL" id="MARB01000035">
    <property type="protein sequence ID" value="ODJ85801.1"/>
    <property type="molecule type" value="Genomic_DNA"/>
</dbReference>
<feature type="transmembrane region" description="Helical" evidence="3">
    <location>
        <begin position="38"/>
        <end position="57"/>
    </location>
</feature>
<dbReference type="PANTHER" id="PTHR30329:SF21">
    <property type="entry name" value="LIPOPROTEIN YIAD-RELATED"/>
    <property type="match status" value="1"/>
</dbReference>
<dbReference type="PANTHER" id="PTHR30329">
    <property type="entry name" value="STATOR ELEMENT OF FLAGELLAR MOTOR COMPLEX"/>
    <property type="match status" value="1"/>
</dbReference>
<proteinExistence type="predicted"/>
<dbReference type="Proteomes" id="UP000094769">
    <property type="component" value="Unassembled WGS sequence"/>
</dbReference>
<evidence type="ECO:0000256" key="1">
    <source>
        <dbReference type="PROSITE-ProRule" id="PRU00473"/>
    </source>
</evidence>
<dbReference type="InterPro" id="IPR036737">
    <property type="entry name" value="OmpA-like_sf"/>
</dbReference>
<dbReference type="Pfam" id="PF00691">
    <property type="entry name" value="OmpA"/>
    <property type="match status" value="1"/>
</dbReference>
<comment type="caution">
    <text evidence="5">The sequence shown here is derived from an EMBL/GenBank/DDBJ whole genome shotgun (WGS) entry which is preliminary data.</text>
</comment>
<reference evidence="5 6" key="1">
    <citation type="submission" date="2016-06" db="EMBL/GenBank/DDBJ databases">
        <title>Genome sequence of endosymbiont of Candidatus Endolucinida thiodiazotropha.</title>
        <authorList>
            <person name="Poehlein A."/>
            <person name="Koenig S."/>
            <person name="Heiden S.E."/>
            <person name="Thuermer A."/>
            <person name="Voget S."/>
            <person name="Daniel R."/>
            <person name="Markert S."/>
            <person name="Gros O."/>
            <person name="Schweder T."/>
        </authorList>
    </citation>
    <scope>NUCLEOTIDE SEQUENCE [LARGE SCALE GENOMIC DNA]</scope>
    <source>
        <strain evidence="5 6">COS</strain>
    </source>
</reference>
<protein>
    <submittedName>
        <fullName evidence="5">Motility protein B</fullName>
    </submittedName>
</protein>
<gene>
    <name evidence="5" type="primary">motB_4</name>
    <name evidence="5" type="ORF">CODIS_39800</name>
</gene>
<dbReference type="InterPro" id="IPR050330">
    <property type="entry name" value="Bact_OuterMem_StrucFunc"/>
</dbReference>
<feature type="compositionally biased region" description="Polar residues" evidence="2">
    <location>
        <begin position="88"/>
        <end position="100"/>
    </location>
</feature>
<accession>A0A7Z0VIG7</accession>
<dbReference type="Gene3D" id="3.30.1330.60">
    <property type="entry name" value="OmpA-like domain"/>
    <property type="match status" value="1"/>
</dbReference>